<comment type="caution">
    <text evidence="1">The sequence shown here is derived from an EMBL/GenBank/DDBJ whole genome shotgun (WGS) entry which is preliminary data.</text>
</comment>
<organism evidence="1 2">
    <name type="scientific">Gluconobacter morbifer G707</name>
    <dbReference type="NCBI Taxonomy" id="1088869"/>
    <lineage>
        <taxon>Bacteria</taxon>
        <taxon>Pseudomonadati</taxon>
        <taxon>Pseudomonadota</taxon>
        <taxon>Alphaproteobacteria</taxon>
        <taxon>Acetobacterales</taxon>
        <taxon>Acetobacteraceae</taxon>
        <taxon>Gluconobacter</taxon>
    </lineage>
</organism>
<accession>G6XIE1</accession>
<keyword evidence="2" id="KW-1185">Reference proteome</keyword>
<dbReference type="EMBL" id="AGQV01000002">
    <property type="protein sequence ID" value="EHH68581.1"/>
    <property type="molecule type" value="Genomic_DNA"/>
</dbReference>
<protein>
    <submittedName>
        <fullName evidence="1">Uncharacterized protein</fullName>
    </submittedName>
</protein>
<evidence type="ECO:0000313" key="2">
    <source>
        <dbReference type="Proteomes" id="UP000004949"/>
    </source>
</evidence>
<name>G6XIE1_9PROT</name>
<dbReference type="Proteomes" id="UP000004949">
    <property type="component" value="Unassembled WGS sequence"/>
</dbReference>
<reference evidence="1 2" key="1">
    <citation type="submission" date="2011-10" db="EMBL/GenBank/DDBJ databases">
        <title>Genome sequence of Gluconobacter morbifer G707, isolated from Drosophila gut.</title>
        <authorList>
            <person name="Lee W.-J."/>
            <person name="Kim E.-K."/>
        </authorList>
    </citation>
    <scope>NUCLEOTIDE SEQUENCE [LARGE SCALE GENOMIC DNA]</scope>
    <source>
        <strain evidence="1 2">G707</strain>
    </source>
</reference>
<proteinExistence type="predicted"/>
<gene>
    <name evidence="1" type="ORF">GMO_13510</name>
</gene>
<dbReference type="AlphaFoldDB" id="G6XIE1"/>
<evidence type="ECO:0000313" key="1">
    <source>
        <dbReference type="EMBL" id="EHH68581.1"/>
    </source>
</evidence>
<sequence>MRENNNIPQRQYSHDMAMMLHRILFRHSLHTRFIWLGRILAGSTRLARALLFGLFH</sequence>